<evidence type="ECO:0000256" key="3">
    <source>
        <dbReference type="ARBA" id="ARBA00023125"/>
    </source>
</evidence>
<keyword evidence="4" id="KW-0804">Transcription</keyword>
<evidence type="ECO:0000256" key="4">
    <source>
        <dbReference type="ARBA" id="ARBA00023163"/>
    </source>
</evidence>
<dbReference type="SUPFAM" id="SSF101936">
    <property type="entry name" value="DNA-binding pseudobarrel domain"/>
    <property type="match status" value="1"/>
</dbReference>
<dbReference type="EnsemblPlants" id="AES66083">
    <property type="protein sequence ID" value="AES66083"/>
    <property type="gene ID" value="MTR_2g062330"/>
</dbReference>
<dbReference type="AlphaFoldDB" id="G7IQN7"/>
<reference evidence="8" key="3">
    <citation type="submission" date="2015-04" db="UniProtKB">
        <authorList>
            <consortium name="EnsemblPlants"/>
        </authorList>
    </citation>
    <scope>IDENTIFICATION</scope>
    <source>
        <strain evidence="8">cv. Jemalong A17</strain>
    </source>
</reference>
<comment type="subcellular location">
    <subcellularLocation>
        <location evidence="1">Nucleus</location>
    </subcellularLocation>
</comment>
<evidence type="ECO:0000256" key="1">
    <source>
        <dbReference type="ARBA" id="ARBA00004123"/>
    </source>
</evidence>
<sequence>MAAESFNLFGKRLLLKEHFLYEKIGVEVNGTELWNVQNVDVHYWKHKVIASILDGNNVLHFPRRVAENCLYINQSKILLFDEDGKSYDCDVHTTSKNMHQKYIGRGWYNFVLEKDLKVGDVILFTVNNPPNQVYATVVNWDWDWD</sequence>
<dbReference type="Pfam" id="PF02362">
    <property type="entry name" value="B3"/>
    <property type="match status" value="1"/>
</dbReference>
<evidence type="ECO:0000313" key="7">
    <source>
        <dbReference type="EMBL" id="AES66083.1"/>
    </source>
</evidence>
<evidence type="ECO:0000313" key="8">
    <source>
        <dbReference type="EnsemblPlants" id="AES66083"/>
    </source>
</evidence>
<dbReference type="Gene3D" id="2.40.330.10">
    <property type="entry name" value="DNA-binding pseudobarrel domain"/>
    <property type="match status" value="1"/>
</dbReference>
<organism evidence="7 9">
    <name type="scientific">Medicago truncatula</name>
    <name type="common">Barrel medic</name>
    <name type="synonym">Medicago tribuloides</name>
    <dbReference type="NCBI Taxonomy" id="3880"/>
    <lineage>
        <taxon>Eukaryota</taxon>
        <taxon>Viridiplantae</taxon>
        <taxon>Streptophyta</taxon>
        <taxon>Embryophyta</taxon>
        <taxon>Tracheophyta</taxon>
        <taxon>Spermatophyta</taxon>
        <taxon>Magnoliopsida</taxon>
        <taxon>eudicotyledons</taxon>
        <taxon>Gunneridae</taxon>
        <taxon>Pentapetalae</taxon>
        <taxon>rosids</taxon>
        <taxon>fabids</taxon>
        <taxon>Fabales</taxon>
        <taxon>Fabaceae</taxon>
        <taxon>Papilionoideae</taxon>
        <taxon>50 kb inversion clade</taxon>
        <taxon>NPAAA clade</taxon>
        <taxon>Hologalegina</taxon>
        <taxon>IRL clade</taxon>
        <taxon>Trifolieae</taxon>
        <taxon>Medicago</taxon>
    </lineage>
</organism>
<name>G7IQN7_MEDTR</name>
<keyword evidence="3 7" id="KW-0238">DNA-binding</keyword>
<feature type="domain" description="TF-B3" evidence="6">
    <location>
        <begin position="44"/>
        <end position="141"/>
    </location>
</feature>
<dbReference type="GO" id="GO:0005634">
    <property type="term" value="C:nucleus"/>
    <property type="evidence" value="ECO:0007669"/>
    <property type="project" value="UniProtKB-SubCell"/>
</dbReference>
<dbReference type="SMART" id="SM01019">
    <property type="entry name" value="B3"/>
    <property type="match status" value="1"/>
</dbReference>
<dbReference type="Proteomes" id="UP000002051">
    <property type="component" value="Chromosome 2"/>
</dbReference>
<dbReference type="EMBL" id="CM001218">
    <property type="protein sequence ID" value="AES66083.1"/>
    <property type="molecule type" value="Genomic_DNA"/>
</dbReference>
<dbReference type="HOGENOM" id="CLU_2030135_0_0_1"/>
<accession>G7IQN7</accession>
<reference evidence="7 9" key="2">
    <citation type="journal article" date="2014" name="BMC Genomics">
        <title>An improved genome release (version Mt4.0) for the model legume Medicago truncatula.</title>
        <authorList>
            <person name="Tang H."/>
            <person name="Krishnakumar V."/>
            <person name="Bidwell S."/>
            <person name="Rosen B."/>
            <person name="Chan A."/>
            <person name="Zhou S."/>
            <person name="Gentzbittel L."/>
            <person name="Childs K.L."/>
            <person name="Yandell M."/>
            <person name="Gundlach H."/>
            <person name="Mayer K.F."/>
            <person name="Schwartz D.C."/>
            <person name="Town C.D."/>
        </authorList>
    </citation>
    <scope>GENOME REANNOTATION</scope>
    <source>
        <strain evidence="8 9">cv. Jemalong A17</strain>
    </source>
</reference>
<reference evidence="7 9" key="1">
    <citation type="journal article" date="2011" name="Nature">
        <title>The Medicago genome provides insight into the evolution of rhizobial symbioses.</title>
        <authorList>
            <person name="Young N.D."/>
            <person name="Debelle F."/>
            <person name="Oldroyd G.E."/>
            <person name="Geurts R."/>
            <person name="Cannon S.B."/>
            <person name="Udvardi M.K."/>
            <person name="Benedito V.A."/>
            <person name="Mayer K.F."/>
            <person name="Gouzy J."/>
            <person name="Schoof H."/>
            <person name="Van de Peer Y."/>
            <person name="Proost S."/>
            <person name="Cook D.R."/>
            <person name="Meyers B.C."/>
            <person name="Spannagl M."/>
            <person name="Cheung F."/>
            <person name="De Mita S."/>
            <person name="Krishnakumar V."/>
            <person name="Gundlach H."/>
            <person name="Zhou S."/>
            <person name="Mudge J."/>
            <person name="Bharti A.K."/>
            <person name="Murray J.D."/>
            <person name="Naoumkina M.A."/>
            <person name="Rosen B."/>
            <person name="Silverstein K.A."/>
            <person name="Tang H."/>
            <person name="Rombauts S."/>
            <person name="Zhao P.X."/>
            <person name="Zhou P."/>
            <person name="Barbe V."/>
            <person name="Bardou P."/>
            <person name="Bechner M."/>
            <person name="Bellec A."/>
            <person name="Berger A."/>
            <person name="Berges H."/>
            <person name="Bidwell S."/>
            <person name="Bisseling T."/>
            <person name="Choisne N."/>
            <person name="Couloux A."/>
            <person name="Denny R."/>
            <person name="Deshpande S."/>
            <person name="Dai X."/>
            <person name="Doyle J.J."/>
            <person name="Dudez A.M."/>
            <person name="Farmer A.D."/>
            <person name="Fouteau S."/>
            <person name="Franken C."/>
            <person name="Gibelin C."/>
            <person name="Gish J."/>
            <person name="Goldstein S."/>
            <person name="Gonzalez A.J."/>
            <person name="Green P.J."/>
            <person name="Hallab A."/>
            <person name="Hartog M."/>
            <person name="Hua A."/>
            <person name="Humphray S.J."/>
            <person name="Jeong D.H."/>
            <person name="Jing Y."/>
            <person name="Jocker A."/>
            <person name="Kenton S.M."/>
            <person name="Kim D.J."/>
            <person name="Klee K."/>
            <person name="Lai H."/>
            <person name="Lang C."/>
            <person name="Lin S."/>
            <person name="Macmil S.L."/>
            <person name="Magdelenat G."/>
            <person name="Matthews L."/>
            <person name="McCorrison J."/>
            <person name="Monaghan E.L."/>
            <person name="Mun J.H."/>
            <person name="Najar F.Z."/>
            <person name="Nicholson C."/>
            <person name="Noirot C."/>
            <person name="O'Bleness M."/>
            <person name="Paule C.R."/>
            <person name="Poulain J."/>
            <person name="Prion F."/>
            <person name="Qin B."/>
            <person name="Qu C."/>
            <person name="Retzel E.F."/>
            <person name="Riddle C."/>
            <person name="Sallet E."/>
            <person name="Samain S."/>
            <person name="Samson N."/>
            <person name="Sanders I."/>
            <person name="Saurat O."/>
            <person name="Scarpelli C."/>
            <person name="Schiex T."/>
            <person name="Segurens B."/>
            <person name="Severin A.J."/>
            <person name="Sherrier D.J."/>
            <person name="Shi R."/>
            <person name="Sims S."/>
            <person name="Singer S.R."/>
            <person name="Sinharoy S."/>
            <person name="Sterck L."/>
            <person name="Viollet A."/>
            <person name="Wang B.B."/>
            <person name="Wang K."/>
            <person name="Wang M."/>
            <person name="Wang X."/>
            <person name="Warfsmann J."/>
            <person name="Weissenbach J."/>
            <person name="White D.D."/>
            <person name="White J.D."/>
            <person name="Wiley G.B."/>
            <person name="Wincker P."/>
            <person name="Xing Y."/>
            <person name="Yang L."/>
            <person name="Yao Z."/>
            <person name="Ying F."/>
            <person name="Zhai J."/>
            <person name="Zhou L."/>
            <person name="Zuber A."/>
            <person name="Denarie J."/>
            <person name="Dixon R.A."/>
            <person name="May G.D."/>
            <person name="Schwartz D.C."/>
            <person name="Rogers J."/>
            <person name="Quetier F."/>
            <person name="Town C.D."/>
            <person name="Roe B.A."/>
        </authorList>
    </citation>
    <scope>NUCLEOTIDE SEQUENCE [LARGE SCALE GENOMIC DNA]</scope>
    <source>
        <strain evidence="7">A17</strain>
        <strain evidence="8 9">cv. Jemalong A17</strain>
    </source>
</reference>
<evidence type="ECO:0000256" key="2">
    <source>
        <dbReference type="ARBA" id="ARBA00023015"/>
    </source>
</evidence>
<keyword evidence="2" id="KW-0805">Transcription regulation</keyword>
<evidence type="ECO:0000259" key="6">
    <source>
        <dbReference type="PROSITE" id="PS50863"/>
    </source>
</evidence>
<dbReference type="InterPro" id="IPR003340">
    <property type="entry name" value="B3_DNA-bd"/>
</dbReference>
<keyword evidence="9" id="KW-1185">Reference proteome</keyword>
<evidence type="ECO:0000313" key="9">
    <source>
        <dbReference type="Proteomes" id="UP000002051"/>
    </source>
</evidence>
<dbReference type="CDD" id="cd10017">
    <property type="entry name" value="B3_DNA"/>
    <property type="match status" value="1"/>
</dbReference>
<dbReference type="InterPro" id="IPR015300">
    <property type="entry name" value="DNA-bd_pseudobarrel_sf"/>
</dbReference>
<proteinExistence type="predicted"/>
<dbReference type="GO" id="GO:0003677">
    <property type="term" value="F:DNA binding"/>
    <property type="evidence" value="ECO:0007669"/>
    <property type="project" value="UniProtKB-KW"/>
</dbReference>
<dbReference type="PROSITE" id="PS50863">
    <property type="entry name" value="B3"/>
    <property type="match status" value="1"/>
</dbReference>
<evidence type="ECO:0000256" key="5">
    <source>
        <dbReference type="ARBA" id="ARBA00023242"/>
    </source>
</evidence>
<keyword evidence="5" id="KW-0539">Nucleus</keyword>
<gene>
    <name evidence="7" type="ordered locus">MTR_2g062330</name>
</gene>
<protein>
    <submittedName>
        <fullName evidence="7">B3 DNA-binding domain protein</fullName>
    </submittedName>
</protein>
<dbReference type="PaxDb" id="3880-AES66083"/>